<dbReference type="InterPro" id="IPR051045">
    <property type="entry name" value="TonB-dependent_transducer"/>
</dbReference>
<feature type="chain" id="PRO_5046444086" evidence="10">
    <location>
        <begin position="42"/>
        <end position="389"/>
    </location>
</feature>
<dbReference type="RefSeq" id="WP_105932159.1">
    <property type="nucleotide sequence ID" value="NZ_PVNO01000029.1"/>
</dbReference>
<evidence type="ECO:0000256" key="1">
    <source>
        <dbReference type="ARBA" id="ARBA00004383"/>
    </source>
</evidence>
<evidence type="ECO:0000256" key="8">
    <source>
        <dbReference type="ARBA" id="ARBA00022989"/>
    </source>
</evidence>
<evidence type="ECO:0000256" key="2">
    <source>
        <dbReference type="ARBA" id="ARBA00006555"/>
    </source>
</evidence>
<keyword evidence="4" id="KW-1003">Cell membrane</keyword>
<evidence type="ECO:0000256" key="9">
    <source>
        <dbReference type="ARBA" id="ARBA00023136"/>
    </source>
</evidence>
<keyword evidence="13" id="KW-1185">Reference proteome</keyword>
<dbReference type="EMBL" id="PVNO01000029">
    <property type="protein sequence ID" value="PRO67833.1"/>
    <property type="molecule type" value="Genomic_DNA"/>
</dbReference>
<evidence type="ECO:0000256" key="7">
    <source>
        <dbReference type="ARBA" id="ARBA00022927"/>
    </source>
</evidence>
<dbReference type="PANTHER" id="PTHR33446">
    <property type="entry name" value="PROTEIN TONB-RELATED"/>
    <property type="match status" value="1"/>
</dbReference>
<dbReference type="NCBIfam" id="TIGR01352">
    <property type="entry name" value="tonB_Cterm"/>
    <property type="match status" value="1"/>
</dbReference>
<evidence type="ECO:0000313" key="12">
    <source>
        <dbReference type="EMBL" id="PRO67833.1"/>
    </source>
</evidence>
<reference evidence="13" key="1">
    <citation type="journal article" date="2020" name="Int. J. Syst. Evol. Microbiol.">
        <title>Alteromonas alba sp. nov., a marine bacterium isolated from the seawater of the West Pacific Ocean.</title>
        <authorList>
            <person name="Sun C."/>
            <person name="Wu Y.-H."/>
            <person name="Xamxidin M."/>
            <person name="Cheng H."/>
            <person name="Xu X.-W."/>
        </authorList>
    </citation>
    <scope>NUCLEOTIDE SEQUENCE [LARGE SCALE GENOMIC DNA]</scope>
    <source>
        <strain evidence="13">9a2</strain>
    </source>
</reference>
<dbReference type="Pfam" id="PF03544">
    <property type="entry name" value="TonB_C"/>
    <property type="match status" value="1"/>
</dbReference>
<comment type="subcellular location">
    <subcellularLocation>
        <location evidence="1">Cell inner membrane</location>
        <topology evidence="1">Single-pass membrane protein</topology>
        <orientation evidence="1">Periplasmic side</orientation>
    </subcellularLocation>
</comment>
<feature type="domain" description="TonB C-terminal" evidence="11">
    <location>
        <begin position="68"/>
        <end position="165"/>
    </location>
</feature>
<keyword evidence="5" id="KW-0997">Cell inner membrane</keyword>
<sequence>MSRVIWKKVVSTGCSRKQATKRNSLTLAAFLSLGVVGSAVAQELSIPCDEVEEKALAEAKDDEVKRISAFTPAAPLERVDPKYPSSAARKGREGWVRLSYVIDEQGRVKDPVVEDFFGSPSFKKSALSAVKKWQYSPAIKDGEPTQQCHQAVQMDFAMVGKSGATRKFIKAYKNVDNIFKAGDLEAADEAFKELESWDTLNRYENAWLLNLESQLANEQGDIEREARSLTRLLASNGQKRFNNAVFDEDYIAYVLQRKILLDAQRGYYAEALKSYDRLQEMDEQETRKAEIAPIIDKINASIASDINLQVPVSMDDNGRWFHTLVRNKFAFNNVQGELDTVEVRCDTHREKFTVAEDHIWHIPQSWGQCQVVVKGDSDTTFDLVEVAKG</sequence>
<dbReference type="SUPFAM" id="SSF74653">
    <property type="entry name" value="TolA/TonB C-terminal domain"/>
    <property type="match status" value="1"/>
</dbReference>
<dbReference type="Proteomes" id="UP000239539">
    <property type="component" value="Unassembled WGS sequence"/>
</dbReference>
<evidence type="ECO:0000256" key="5">
    <source>
        <dbReference type="ARBA" id="ARBA00022519"/>
    </source>
</evidence>
<keyword evidence="3" id="KW-0813">Transport</keyword>
<protein>
    <submittedName>
        <fullName evidence="12">Energy transducer TonB</fullName>
    </submittedName>
</protein>
<evidence type="ECO:0000256" key="6">
    <source>
        <dbReference type="ARBA" id="ARBA00022692"/>
    </source>
</evidence>
<keyword evidence="9" id="KW-0472">Membrane</keyword>
<dbReference type="Gene3D" id="3.30.1150.10">
    <property type="match status" value="1"/>
</dbReference>
<dbReference type="PROSITE" id="PS52015">
    <property type="entry name" value="TONB_CTD"/>
    <property type="match status" value="1"/>
</dbReference>
<keyword evidence="7" id="KW-0653">Protein transport</keyword>
<comment type="caution">
    <text evidence="12">The sequence shown here is derived from an EMBL/GenBank/DDBJ whole genome shotgun (WGS) entry which is preliminary data.</text>
</comment>
<keyword evidence="8" id="KW-1133">Transmembrane helix</keyword>
<evidence type="ECO:0000256" key="4">
    <source>
        <dbReference type="ARBA" id="ARBA00022475"/>
    </source>
</evidence>
<proteinExistence type="inferred from homology"/>
<dbReference type="InterPro" id="IPR006260">
    <property type="entry name" value="TonB/TolA_C"/>
</dbReference>
<dbReference type="PANTHER" id="PTHR33446:SF14">
    <property type="entry name" value="PROTEIN TONB"/>
    <property type="match status" value="1"/>
</dbReference>
<keyword evidence="6" id="KW-0812">Transmembrane</keyword>
<keyword evidence="10" id="KW-0732">Signal</keyword>
<dbReference type="InterPro" id="IPR037682">
    <property type="entry name" value="TonB_C"/>
</dbReference>
<evidence type="ECO:0000256" key="10">
    <source>
        <dbReference type="SAM" id="SignalP"/>
    </source>
</evidence>
<feature type="signal peptide" evidence="10">
    <location>
        <begin position="1"/>
        <end position="41"/>
    </location>
</feature>
<evidence type="ECO:0000313" key="13">
    <source>
        <dbReference type="Proteomes" id="UP000239539"/>
    </source>
</evidence>
<evidence type="ECO:0000259" key="11">
    <source>
        <dbReference type="PROSITE" id="PS52015"/>
    </source>
</evidence>
<gene>
    <name evidence="12" type="ORF">C6Y39_15520</name>
</gene>
<accession>A0ABX5CLC1</accession>
<organism evidence="12 13">
    <name type="scientific">Alteromonas gracilis</name>
    <dbReference type="NCBI Taxonomy" id="1479524"/>
    <lineage>
        <taxon>Bacteria</taxon>
        <taxon>Pseudomonadati</taxon>
        <taxon>Pseudomonadota</taxon>
        <taxon>Gammaproteobacteria</taxon>
        <taxon>Alteromonadales</taxon>
        <taxon>Alteromonadaceae</taxon>
        <taxon>Alteromonas/Salinimonas group</taxon>
        <taxon>Alteromonas</taxon>
    </lineage>
</organism>
<evidence type="ECO:0000256" key="3">
    <source>
        <dbReference type="ARBA" id="ARBA00022448"/>
    </source>
</evidence>
<comment type="similarity">
    <text evidence="2">Belongs to the TonB family.</text>
</comment>
<name>A0ABX5CLC1_9ALTE</name>